<dbReference type="InterPro" id="IPR009057">
    <property type="entry name" value="Homeodomain-like_sf"/>
</dbReference>
<proteinExistence type="predicted"/>
<dbReference type="PANTHER" id="PTHR34849">
    <property type="entry name" value="SSL5025 PROTEIN"/>
    <property type="match status" value="1"/>
</dbReference>
<evidence type="ECO:0000313" key="1">
    <source>
        <dbReference type="EMBL" id="OGB85302.1"/>
    </source>
</evidence>
<gene>
    <name evidence="1" type="ORF">A2994_03610</name>
</gene>
<sequence length="88" mass="10148">MKTLPKVISDPEICHGKPTIQGTRIMVWQILEYLESGLKAEAIYGDFPTLPKGSIESALHHAILKIFRECRSNYWETFSPLRRQLHPN</sequence>
<comment type="caution">
    <text evidence="1">The sequence shown here is derived from an EMBL/GenBank/DDBJ whole genome shotgun (WGS) entry which is preliminary data.</text>
</comment>
<evidence type="ECO:0000313" key="2">
    <source>
        <dbReference type="Proteomes" id="UP000179010"/>
    </source>
</evidence>
<dbReference type="Pfam" id="PF04255">
    <property type="entry name" value="DUF433"/>
    <property type="match status" value="1"/>
</dbReference>
<dbReference type="PANTHER" id="PTHR34849:SF3">
    <property type="entry name" value="SSR2962 PROTEIN"/>
    <property type="match status" value="1"/>
</dbReference>
<dbReference type="AlphaFoldDB" id="A0A1F4PQI3"/>
<dbReference type="Gene3D" id="1.10.10.10">
    <property type="entry name" value="Winged helix-like DNA-binding domain superfamily/Winged helix DNA-binding domain"/>
    <property type="match status" value="1"/>
</dbReference>
<dbReference type="EMBL" id="METE01000005">
    <property type="protein sequence ID" value="OGB85302.1"/>
    <property type="molecule type" value="Genomic_DNA"/>
</dbReference>
<dbReference type="STRING" id="1798539.A2994_03610"/>
<organism evidence="1 2">
    <name type="scientific">candidate division Kazan bacterium RIFCSPLOWO2_01_FULL_48_13</name>
    <dbReference type="NCBI Taxonomy" id="1798539"/>
    <lineage>
        <taxon>Bacteria</taxon>
        <taxon>Bacteria division Kazan-3B-28</taxon>
    </lineage>
</organism>
<evidence type="ECO:0008006" key="3">
    <source>
        <dbReference type="Google" id="ProtNLM"/>
    </source>
</evidence>
<name>A0A1F4PQI3_UNCK3</name>
<accession>A0A1F4PQI3</accession>
<dbReference type="Proteomes" id="UP000179010">
    <property type="component" value="Unassembled WGS sequence"/>
</dbReference>
<protein>
    <recommendedName>
        <fullName evidence="3">Antitoxin</fullName>
    </recommendedName>
</protein>
<dbReference type="SUPFAM" id="SSF46689">
    <property type="entry name" value="Homeodomain-like"/>
    <property type="match status" value="1"/>
</dbReference>
<dbReference type="InterPro" id="IPR036388">
    <property type="entry name" value="WH-like_DNA-bd_sf"/>
</dbReference>
<dbReference type="InterPro" id="IPR007367">
    <property type="entry name" value="DUF433"/>
</dbReference>
<reference evidence="1 2" key="1">
    <citation type="journal article" date="2016" name="Nat. Commun.">
        <title>Thousands of microbial genomes shed light on interconnected biogeochemical processes in an aquifer system.</title>
        <authorList>
            <person name="Anantharaman K."/>
            <person name="Brown C.T."/>
            <person name="Hug L.A."/>
            <person name="Sharon I."/>
            <person name="Castelle C.J."/>
            <person name="Probst A.J."/>
            <person name="Thomas B.C."/>
            <person name="Singh A."/>
            <person name="Wilkins M.J."/>
            <person name="Karaoz U."/>
            <person name="Brodie E.L."/>
            <person name="Williams K.H."/>
            <person name="Hubbard S.S."/>
            <person name="Banfield J.F."/>
        </authorList>
    </citation>
    <scope>NUCLEOTIDE SEQUENCE [LARGE SCALE GENOMIC DNA]</scope>
</reference>